<evidence type="ECO:0000256" key="4">
    <source>
        <dbReference type="ARBA" id="ARBA00022553"/>
    </source>
</evidence>
<dbReference type="STRING" id="52670.A0A2I4B0X1"/>
<evidence type="ECO:0000256" key="8">
    <source>
        <dbReference type="SAM" id="Coils"/>
    </source>
</evidence>
<keyword evidence="11" id="KW-1185">Reference proteome</keyword>
<evidence type="ECO:0000313" key="11">
    <source>
        <dbReference type="Proteomes" id="UP000192220"/>
    </source>
</evidence>
<keyword evidence="6" id="KW-0112">Calmodulin-binding</keyword>
<dbReference type="OrthoDB" id="727118at2759"/>
<dbReference type="GO" id="GO:0051721">
    <property type="term" value="F:protein phosphatase 2A binding"/>
    <property type="evidence" value="ECO:0007669"/>
    <property type="project" value="TreeGrafter"/>
</dbReference>
<organism evidence="11 12">
    <name type="scientific">Austrofundulus limnaeus</name>
    <name type="common">Annual killifish</name>
    <dbReference type="NCBI Taxonomy" id="52670"/>
    <lineage>
        <taxon>Eukaryota</taxon>
        <taxon>Metazoa</taxon>
        <taxon>Chordata</taxon>
        <taxon>Craniata</taxon>
        <taxon>Vertebrata</taxon>
        <taxon>Euteleostomi</taxon>
        <taxon>Actinopterygii</taxon>
        <taxon>Neopterygii</taxon>
        <taxon>Teleostei</taxon>
        <taxon>Neoteleostei</taxon>
        <taxon>Acanthomorphata</taxon>
        <taxon>Ovalentaria</taxon>
        <taxon>Atherinomorphae</taxon>
        <taxon>Cyprinodontiformes</taxon>
        <taxon>Rivulidae</taxon>
        <taxon>Austrofundulus</taxon>
    </lineage>
</organism>
<dbReference type="RefSeq" id="XP_013861389.1">
    <property type="nucleotide sequence ID" value="XM_014005935.1"/>
</dbReference>
<keyword evidence="3" id="KW-0963">Cytoplasm</keyword>
<dbReference type="Proteomes" id="UP000192220">
    <property type="component" value="Unplaced"/>
</dbReference>
<feature type="region of interest" description="Disordered" evidence="9">
    <location>
        <begin position="184"/>
        <end position="215"/>
    </location>
</feature>
<dbReference type="Gene3D" id="1.20.5.300">
    <property type="match status" value="1"/>
</dbReference>
<evidence type="ECO:0000256" key="9">
    <source>
        <dbReference type="SAM" id="MobiDB-lite"/>
    </source>
</evidence>
<feature type="coiled-coil region" evidence="8">
    <location>
        <begin position="60"/>
        <end position="108"/>
    </location>
</feature>
<feature type="region of interest" description="Disordered" evidence="9">
    <location>
        <begin position="234"/>
        <end position="369"/>
    </location>
</feature>
<evidence type="ECO:0000256" key="7">
    <source>
        <dbReference type="ARBA" id="ARBA00023054"/>
    </source>
</evidence>
<comment type="subcellular location">
    <subcellularLocation>
        <location evidence="1">Cytoplasm</location>
    </subcellularLocation>
</comment>
<dbReference type="PANTHER" id="PTHR15653:SF2">
    <property type="entry name" value="STRIATIN"/>
    <property type="match status" value="1"/>
</dbReference>
<gene>
    <name evidence="12" type="primary">LOC106515885</name>
</gene>
<evidence type="ECO:0000256" key="3">
    <source>
        <dbReference type="ARBA" id="ARBA00022490"/>
    </source>
</evidence>
<dbReference type="InterPro" id="IPR051488">
    <property type="entry name" value="WD_repeat_striatin"/>
</dbReference>
<dbReference type="GO" id="GO:0030425">
    <property type="term" value="C:dendrite"/>
    <property type="evidence" value="ECO:0007669"/>
    <property type="project" value="TreeGrafter"/>
</dbReference>
<dbReference type="GO" id="GO:0005516">
    <property type="term" value="F:calmodulin binding"/>
    <property type="evidence" value="ECO:0007669"/>
    <property type="project" value="UniProtKB-KW"/>
</dbReference>
<proteinExistence type="inferred from homology"/>
<name>A0A2I4B0X1_AUSLI</name>
<dbReference type="KEGG" id="alim:106515885"/>
<comment type="similarity">
    <text evidence="2">Belongs to the WD repeat striatin family.</text>
</comment>
<feature type="region of interest" description="Disordered" evidence="9">
    <location>
        <begin position="117"/>
        <end position="143"/>
    </location>
</feature>
<keyword evidence="5" id="KW-0677">Repeat</keyword>
<evidence type="ECO:0000256" key="5">
    <source>
        <dbReference type="ARBA" id="ARBA00022737"/>
    </source>
</evidence>
<dbReference type="FunFam" id="1.20.5.300:FF:000001">
    <property type="entry name" value="striatin isoform X1"/>
    <property type="match status" value="1"/>
</dbReference>
<dbReference type="InParanoid" id="A0A2I4B0X1"/>
<sequence>MDEQAGPGVFFNNNNNSVLAGGGKGPLPDGDAGEAARAQYSIPGILHFLQHEWARFEVERAQWEVERAELQAQISFLQGERKGQENLKKDLVRRIKMLEYALKQERAKYHKLKYGTELNQGDMKPPSYDSDEANENETSGSLNNQLSWKQGRQLLRQYLQEVGYTDTILDVKSQRVRALLGLAGDGGGKTGERMSAEPLVNGTDSTTKGTKGKADLSDTSAVLEAFKLIEHAAAELSDEDEEEDSEGRDRTNVESRTIMRKNPPSSSLPASMDTSEDPDTEEALKSFDFLPLDNMDTSESRGTGDGTDWEKDDQGPISEAWDVDPGLITKLKEQYKKERKGKKGVKRPNRSKLQDMLANLRDGEDLSHF</sequence>
<accession>A0A2I4B0X1</accession>
<feature type="compositionally biased region" description="Acidic residues" evidence="9">
    <location>
        <begin position="236"/>
        <end position="246"/>
    </location>
</feature>
<evidence type="ECO:0000259" key="10">
    <source>
        <dbReference type="Pfam" id="PF08232"/>
    </source>
</evidence>
<reference evidence="12" key="1">
    <citation type="submission" date="2025-08" db="UniProtKB">
        <authorList>
            <consortium name="RefSeq"/>
        </authorList>
    </citation>
    <scope>IDENTIFICATION</scope>
</reference>
<feature type="domain" description="Striatin N-terminal" evidence="10">
    <location>
        <begin position="42"/>
        <end position="169"/>
    </location>
</feature>
<dbReference type="InterPro" id="IPR013258">
    <property type="entry name" value="Striatin_N"/>
</dbReference>
<evidence type="ECO:0000256" key="1">
    <source>
        <dbReference type="ARBA" id="ARBA00004496"/>
    </source>
</evidence>
<keyword evidence="7 8" id="KW-0175">Coiled coil</keyword>
<evidence type="ECO:0000256" key="2">
    <source>
        <dbReference type="ARBA" id="ARBA00009616"/>
    </source>
</evidence>
<evidence type="ECO:0000313" key="12">
    <source>
        <dbReference type="RefSeq" id="XP_013861389.1"/>
    </source>
</evidence>
<dbReference type="PANTHER" id="PTHR15653">
    <property type="entry name" value="STRIATIN"/>
    <property type="match status" value="1"/>
</dbReference>
<dbReference type="GO" id="GO:0070016">
    <property type="term" value="F:armadillo repeat domain binding"/>
    <property type="evidence" value="ECO:0007669"/>
    <property type="project" value="TreeGrafter"/>
</dbReference>
<dbReference type="GO" id="GO:0044877">
    <property type="term" value="F:protein-containing complex binding"/>
    <property type="evidence" value="ECO:0007669"/>
    <property type="project" value="TreeGrafter"/>
</dbReference>
<keyword evidence="4" id="KW-0597">Phosphoprotein</keyword>
<dbReference type="GeneID" id="106515885"/>
<evidence type="ECO:0000256" key="6">
    <source>
        <dbReference type="ARBA" id="ARBA00022860"/>
    </source>
</evidence>
<dbReference type="Pfam" id="PF08232">
    <property type="entry name" value="Striatin"/>
    <property type="match status" value="1"/>
</dbReference>
<dbReference type="GO" id="GO:0005737">
    <property type="term" value="C:cytoplasm"/>
    <property type="evidence" value="ECO:0007669"/>
    <property type="project" value="UniProtKB-SubCell"/>
</dbReference>
<feature type="compositionally biased region" description="Polar residues" evidence="9">
    <location>
        <begin position="263"/>
        <end position="273"/>
    </location>
</feature>
<protein>
    <submittedName>
        <fullName evidence="12">Striatin</fullName>
    </submittedName>
</protein>
<dbReference type="AlphaFoldDB" id="A0A2I4B0X1"/>
<feature type="compositionally biased region" description="Basic residues" evidence="9">
    <location>
        <begin position="337"/>
        <end position="350"/>
    </location>
</feature>